<dbReference type="Proteomes" id="UP000249661">
    <property type="component" value="Unassembled WGS sequence"/>
</dbReference>
<evidence type="ECO:0000313" key="1">
    <source>
        <dbReference type="EMBL" id="RAH71644.1"/>
    </source>
</evidence>
<accession>A0ACD1HDP8</accession>
<protein>
    <submittedName>
        <fullName evidence="1">Uncharacterized protein</fullName>
    </submittedName>
</protein>
<name>A0ACD1HDP8_9EURO</name>
<reference evidence="1" key="1">
    <citation type="submission" date="2018-02" db="EMBL/GenBank/DDBJ databases">
        <title>The genomes of Aspergillus section Nigri reveals drivers in fungal speciation.</title>
        <authorList>
            <consortium name="DOE Joint Genome Institute"/>
            <person name="Vesth T.C."/>
            <person name="Nybo J."/>
            <person name="Theobald S."/>
            <person name="Brandl J."/>
            <person name="Frisvad J.C."/>
            <person name="Nielsen K.F."/>
            <person name="Lyhne E.K."/>
            <person name="Kogle M.E."/>
            <person name="Kuo A."/>
            <person name="Riley R."/>
            <person name="Clum A."/>
            <person name="Nolan M."/>
            <person name="Lipzen A."/>
            <person name="Salamov A."/>
            <person name="Henrissat B."/>
            <person name="Wiebenga A."/>
            <person name="De vries R.P."/>
            <person name="Grigoriev I.V."/>
            <person name="Mortensen U.H."/>
            <person name="Andersen M.R."/>
            <person name="Baker S.E."/>
        </authorList>
    </citation>
    <scope>NUCLEOTIDE SEQUENCE</scope>
    <source>
        <strain evidence="1">CBS 121060</strain>
    </source>
</reference>
<proteinExistence type="predicted"/>
<evidence type="ECO:0000313" key="2">
    <source>
        <dbReference type="Proteomes" id="UP000249661"/>
    </source>
</evidence>
<dbReference type="EMBL" id="KZ824948">
    <property type="protein sequence ID" value="RAH71644.1"/>
    <property type="molecule type" value="Genomic_DNA"/>
</dbReference>
<keyword evidence="2" id="KW-1185">Reference proteome</keyword>
<sequence>MSYPLQGSIFLLSLSHEMPFPPPSLSDPLLNPHPPLRHGLIRRWENPPKIPQFFQTQAFRFPICFAPPSHRITDHGHPPSFAFRPHQTQYLSRTWQRKTSEFITKLDHRVPSAVNGESHHGDDLANSAPSVPPATLETLPPPLQALRTQQFVFMHAEDRRAMMMMLQVAPAGGKDYGLRIRRISLQTAMTICPAASARSGCFFSFWCLFSGLPQNRFDGRCLRPKTMLLAWLCLPGLSSATASNELVRRREPSGGSGKIGLAIRTPFGVRVCHNNETVAFISRCALVPTNFPTTLPPHLLRPSAESR</sequence>
<gene>
    <name evidence="1" type="ORF">BO66DRAFT_54920</name>
</gene>
<organism evidence="1 2">
    <name type="scientific">Aspergillus aculeatinus CBS 121060</name>
    <dbReference type="NCBI Taxonomy" id="1448322"/>
    <lineage>
        <taxon>Eukaryota</taxon>
        <taxon>Fungi</taxon>
        <taxon>Dikarya</taxon>
        <taxon>Ascomycota</taxon>
        <taxon>Pezizomycotina</taxon>
        <taxon>Eurotiomycetes</taxon>
        <taxon>Eurotiomycetidae</taxon>
        <taxon>Eurotiales</taxon>
        <taxon>Aspergillaceae</taxon>
        <taxon>Aspergillus</taxon>
        <taxon>Aspergillus subgen. Circumdati</taxon>
    </lineage>
</organism>